<feature type="transmembrane region" description="Helical" evidence="1">
    <location>
        <begin position="6"/>
        <end position="26"/>
    </location>
</feature>
<keyword evidence="1" id="KW-1133">Transmembrane helix</keyword>
<evidence type="ECO:0000256" key="1">
    <source>
        <dbReference type="SAM" id="Phobius"/>
    </source>
</evidence>
<reference evidence="2 3" key="1">
    <citation type="submission" date="2024-02" db="EMBL/GenBank/DDBJ databases">
        <title>Deinococcus caeni NBRC 101312.</title>
        <authorList>
            <person name="Ichikawa N."/>
            <person name="Katano-Makiyama Y."/>
            <person name="Hidaka K."/>
        </authorList>
    </citation>
    <scope>NUCLEOTIDE SEQUENCE [LARGE SCALE GENOMIC DNA]</scope>
    <source>
        <strain evidence="2 3">NBRC 101312</strain>
    </source>
</reference>
<comment type="caution">
    <text evidence="2">The sequence shown here is derived from an EMBL/GenBank/DDBJ whole genome shotgun (WGS) entry which is preliminary data.</text>
</comment>
<keyword evidence="1" id="KW-0812">Transmembrane</keyword>
<proteinExistence type="predicted"/>
<evidence type="ECO:0000313" key="3">
    <source>
        <dbReference type="Proteomes" id="UP001423409"/>
    </source>
</evidence>
<dbReference type="RefSeq" id="WP_345447335.1">
    <property type="nucleotide sequence ID" value="NZ_BAABQU010000064.1"/>
</dbReference>
<accession>A0ABP9UJV1</accession>
<evidence type="ECO:0000313" key="2">
    <source>
        <dbReference type="EMBL" id="GAA5441659.1"/>
    </source>
</evidence>
<keyword evidence="1" id="KW-0472">Membrane</keyword>
<dbReference type="EMBL" id="BAABQU010000064">
    <property type="protein sequence ID" value="GAA5441659.1"/>
    <property type="molecule type" value="Genomic_DNA"/>
</dbReference>
<dbReference type="Proteomes" id="UP001423409">
    <property type="component" value="Unassembled WGS sequence"/>
</dbReference>
<protein>
    <submittedName>
        <fullName evidence="2">Uncharacterized protein</fullName>
    </submittedName>
</protein>
<keyword evidence="3" id="KW-1185">Reference proteome</keyword>
<organism evidence="2 3">
    <name type="scientific">Deinococcus caeni</name>
    <dbReference type="NCBI Taxonomy" id="569127"/>
    <lineage>
        <taxon>Bacteria</taxon>
        <taxon>Thermotogati</taxon>
        <taxon>Deinococcota</taxon>
        <taxon>Deinococci</taxon>
        <taxon>Deinococcales</taxon>
        <taxon>Deinococcaceae</taxon>
        <taxon>Deinococcus</taxon>
    </lineage>
</organism>
<sequence>MHLPPAVLVLGTIVSLPLLLIGGYVWQAGLDLHSPSSVRGWIELCARGREDVFCKAAQRVVRDVQGPVVLIYPGVTGDHDLLASLIRWKGRIPTAGELEALVRANLFEAAALQTGQMRSLDGQLRQVIRIPFVSPTIRNFTGLPAPRPEPVLLPLASARIERALQPIQSESV</sequence>
<name>A0ABP9UJV1_9DEIO</name>
<gene>
    <name evidence="2" type="ORF">Dcae01_03198</name>
</gene>